<dbReference type="NCBIfam" id="TIGR02402">
    <property type="entry name" value="trehalose_TreZ"/>
    <property type="match status" value="1"/>
</dbReference>
<comment type="similarity">
    <text evidence="3 14">Belongs to the glycosyl hydrolase 13 family.</text>
</comment>
<dbReference type="UniPathway" id="UPA00299"/>
<dbReference type="Gene3D" id="2.60.40.10">
    <property type="entry name" value="Immunoglobulins"/>
    <property type="match status" value="1"/>
</dbReference>
<dbReference type="Gene3D" id="3.20.20.80">
    <property type="entry name" value="Glycosidases"/>
    <property type="match status" value="1"/>
</dbReference>
<dbReference type="PANTHER" id="PTHR43651">
    <property type="entry name" value="1,4-ALPHA-GLUCAN-BRANCHING ENZYME"/>
    <property type="match status" value="1"/>
</dbReference>
<dbReference type="Gene3D" id="1.10.10.760">
    <property type="entry name" value="E-set domains of sugar-utilizing enzymes"/>
    <property type="match status" value="1"/>
</dbReference>
<dbReference type="EMBL" id="SJDT01000002">
    <property type="protein sequence ID" value="TBW22859.1"/>
    <property type="molecule type" value="Genomic_DNA"/>
</dbReference>
<dbReference type="InterPro" id="IPR012768">
    <property type="entry name" value="Trehalose_TreZ"/>
</dbReference>
<evidence type="ECO:0000256" key="12">
    <source>
        <dbReference type="ARBA" id="ARBA00034013"/>
    </source>
</evidence>
<feature type="active site" description="Nucleophile" evidence="15">
    <location>
        <position position="246"/>
    </location>
</feature>
<evidence type="ECO:0000256" key="2">
    <source>
        <dbReference type="ARBA" id="ARBA00005199"/>
    </source>
</evidence>
<evidence type="ECO:0000256" key="13">
    <source>
        <dbReference type="NCBIfam" id="TIGR02402"/>
    </source>
</evidence>
<keyword evidence="7 14" id="KW-0378">Hydrolase</keyword>
<reference evidence="18 19" key="1">
    <citation type="submission" date="2019-02" db="EMBL/GenBank/DDBJ databases">
        <title>Arcanobacterium bovis sp. nov., isolated from the milk of a cow with mastitis.</title>
        <authorList>
            <person name="Sammra O."/>
            <person name="Foster G."/>
            <person name="Hassan A."/>
            <person name="Alssahen M."/>
            <person name="Laemmler C."/>
            <person name="Borowiak M."/>
            <person name="Malorny B."/>
            <person name="Abdulmawjood A."/>
        </authorList>
    </citation>
    <scope>NUCLEOTIDE SEQUENCE [LARGE SCALE GENOMIC DNA]</scope>
    <source>
        <strain evidence="18 19">C605018/01/1</strain>
    </source>
</reference>
<keyword evidence="8" id="KW-0119">Carbohydrate metabolism</keyword>
<dbReference type="PANTHER" id="PTHR43651:SF11">
    <property type="entry name" value="MALTO-OLIGOSYLTREHALOSE TREHALOHYDROLASE"/>
    <property type="match status" value="1"/>
</dbReference>
<comment type="caution">
    <text evidence="18">The sequence shown here is derived from an EMBL/GenBank/DDBJ whole genome shotgun (WGS) entry which is preliminary data.</text>
</comment>
<evidence type="ECO:0000256" key="16">
    <source>
        <dbReference type="PIRSR" id="PIRSR006337-3"/>
    </source>
</evidence>
<evidence type="ECO:0000256" key="15">
    <source>
        <dbReference type="PIRSR" id="PIRSR006337-1"/>
    </source>
</evidence>
<dbReference type="RefSeq" id="WP_131279930.1">
    <property type="nucleotide sequence ID" value="NZ_JBHSLR010000009.1"/>
</dbReference>
<feature type="domain" description="Glycosyl hydrolase family 13 catalytic" evidence="17">
    <location>
        <begin position="74"/>
        <end position="449"/>
    </location>
</feature>
<accession>A0A4V2KR76</accession>
<keyword evidence="9 14" id="KW-0326">Glycosidase</keyword>
<protein>
    <recommendedName>
        <fullName evidence="5 13">Malto-oligosyltrehalose trehalohydrolase</fullName>
        <shortName evidence="14">MTHase</shortName>
        <ecNumber evidence="4 13">3.2.1.141</ecNumber>
    </recommendedName>
    <alternativeName>
        <fullName evidence="11 14">4-alpha-D-((1-&gt;4)-alpha-D-glucano)trehalose trehalohydrolase</fullName>
    </alternativeName>
    <alternativeName>
        <fullName evidence="10 14">Maltooligosyl trehalose trehalohydrolase</fullName>
    </alternativeName>
</protein>
<dbReference type="Pfam" id="PF00128">
    <property type="entry name" value="Alpha-amylase"/>
    <property type="match status" value="1"/>
</dbReference>
<dbReference type="GO" id="GO:0005992">
    <property type="term" value="P:trehalose biosynthetic process"/>
    <property type="evidence" value="ECO:0007669"/>
    <property type="project" value="UniProtKB-UniRule"/>
</dbReference>
<dbReference type="GO" id="GO:0005737">
    <property type="term" value="C:cytoplasm"/>
    <property type="evidence" value="ECO:0007669"/>
    <property type="project" value="UniProtKB-SubCell"/>
</dbReference>
<keyword evidence="6" id="KW-0963">Cytoplasm</keyword>
<evidence type="ECO:0000256" key="14">
    <source>
        <dbReference type="PIRNR" id="PIRNR006337"/>
    </source>
</evidence>
<feature type="site" description="Transition state stabilizer" evidence="16">
    <location>
        <position position="378"/>
    </location>
</feature>
<comment type="catalytic activity">
    <reaction evidence="12 14">
        <text>hydrolysis of (1-&gt;4)-alpha-D-glucosidic linkage in 4-alpha-D-[(1-&gt;4)-alpha-D-glucanosyl]n trehalose to yield trehalose and (1-&gt;4)-alpha-D-glucan.</text>
        <dbReference type="EC" id="3.2.1.141"/>
    </reaction>
</comment>
<dbReference type="InterPro" id="IPR017853">
    <property type="entry name" value="GH"/>
</dbReference>
<evidence type="ECO:0000256" key="11">
    <source>
        <dbReference type="ARBA" id="ARBA00033284"/>
    </source>
</evidence>
<dbReference type="Proteomes" id="UP000293036">
    <property type="component" value="Unassembled WGS sequence"/>
</dbReference>
<comment type="pathway">
    <text evidence="2 14">Glycan biosynthesis; trehalose biosynthesis.</text>
</comment>
<evidence type="ECO:0000256" key="5">
    <source>
        <dbReference type="ARBA" id="ARBA00015938"/>
    </source>
</evidence>
<evidence type="ECO:0000259" key="17">
    <source>
        <dbReference type="SMART" id="SM00642"/>
    </source>
</evidence>
<keyword evidence="19" id="KW-1185">Reference proteome</keyword>
<evidence type="ECO:0000256" key="3">
    <source>
        <dbReference type="ARBA" id="ARBA00008061"/>
    </source>
</evidence>
<dbReference type="InterPro" id="IPR013783">
    <property type="entry name" value="Ig-like_fold"/>
</dbReference>
<evidence type="ECO:0000256" key="4">
    <source>
        <dbReference type="ARBA" id="ARBA00012268"/>
    </source>
</evidence>
<organism evidence="18 19">
    <name type="scientific">Arcanobacterium bovis</name>
    <dbReference type="NCBI Taxonomy" id="2529275"/>
    <lineage>
        <taxon>Bacteria</taxon>
        <taxon>Bacillati</taxon>
        <taxon>Actinomycetota</taxon>
        <taxon>Actinomycetes</taxon>
        <taxon>Actinomycetales</taxon>
        <taxon>Actinomycetaceae</taxon>
        <taxon>Arcanobacterium</taxon>
    </lineage>
</organism>
<comment type="subcellular location">
    <subcellularLocation>
        <location evidence="1 15">Cytoplasm</location>
    </subcellularLocation>
</comment>
<dbReference type="GO" id="GO:0033942">
    <property type="term" value="F:4-alpha-D-(1-&gt;4)-alpha-D-glucanotrehalose trehalohydrolase activity"/>
    <property type="evidence" value="ECO:0007669"/>
    <property type="project" value="UniProtKB-EC"/>
</dbReference>
<dbReference type="CDD" id="cd11325">
    <property type="entry name" value="AmyAc_GTHase"/>
    <property type="match status" value="1"/>
</dbReference>
<dbReference type="SUPFAM" id="SSF51445">
    <property type="entry name" value="(Trans)glycosidases"/>
    <property type="match status" value="1"/>
</dbReference>
<dbReference type="AlphaFoldDB" id="A0A4V2KR76"/>
<sequence>MSKIEIWAPHASKVDIKLHQSDEVISLVCGEDAVWRSEQDFPVGTRYFVVFDGGLPVPDPRSRRQPLGIHGPTEIIDPAQFTWTDQNWVSRDVRGGVFYELHIGTFTPEGTFKAAIPKLDHLVELGIDVVEIMPVNPIPGKRGWGYDGVSIMATYEEYGSPQDFARLIDELHARGIHACLDVVYNHFGPDGNYLGFAGPYLTDKHHTPWGNAVNLDGDHCSHVRKYFLDNICQWARDFHIDVFRVDATDFLIDDSSYHFLAELSDTVHELGESIGKHLSVTFESDANNARTVTPTQSGGRGADMQWADDVHHGLHVWLTGESNAYYSEYTGAGTLAKVLRQGFYHDGIWTNFDKKIRGSAVPADLDGHSLIVFDENHDQVGNRLIGDRPSYSLSYADLAISRALILLSHFTPLLFMGEEWATKTPFPFFTDHGDEIGPHILDGRMNEFSTWDLNSVYGETPPSMPAPQDEQTFQSAKLNWHDLDLPEHAHFFEFVQRLIQLRKSNASIASGDRSKTTLDIGARSGWMRRNDVLIAFARDDATDVVLPADVDETLASWDSVTTDGNVVTFDVAGVAVFTTEASA</sequence>
<evidence type="ECO:0000256" key="9">
    <source>
        <dbReference type="ARBA" id="ARBA00023295"/>
    </source>
</evidence>
<dbReference type="EC" id="3.2.1.141" evidence="4 13"/>
<evidence type="ECO:0000256" key="10">
    <source>
        <dbReference type="ARBA" id="ARBA00032057"/>
    </source>
</evidence>
<evidence type="ECO:0000256" key="6">
    <source>
        <dbReference type="ARBA" id="ARBA00022490"/>
    </source>
</evidence>
<evidence type="ECO:0000313" key="19">
    <source>
        <dbReference type="Proteomes" id="UP000293036"/>
    </source>
</evidence>
<gene>
    <name evidence="18" type="primary">treZ</name>
    <name evidence="18" type="ORF">EZJ44_02870</name>
</gene>
<evidence type="ECO:0000256" key="1">
    <source>
        <dbReference type="ARBA" id="ARBA00004496"/>
    </source>
</evidence>
<feature type="active site" description="Proton donor" evidence="15">
    <location>
        <position position="283"/>
    </location>
</feature>
<dbReference type="InterPro" id="IPR006047">
    <property type="entry name" value="GH13_cat_dom"/>
</dbReference>
<dbReference type="InterPro" id="IPR014756">
    <property type="entry name" value="Ig_E-set"/>
</dbReference>
<dbReference type="OrthoDB" id="9800174at2"/>
<evidence type="ECO:0000256" key="8">
    <source>
        <dbReference type="ARBA" id="ARBA00023277"/>
    </source>
</evidence>
<dbReference type="PIRSF" id="PIRSF006337">
    <property type="entry name" value="Trehalose_TreZ"/>
    <property type="match status" value="1"/>
</dbReference>
<dbReference type="SMART" id="SM00642">
    <property type="entry name" value="Aamy"/>
    <property type="match status" value="1"/>
</dbReference>
<proteinExistence type="inferred from homology"/>
<evidence type="ECO:0000256" key="7">
    <source>
        <dbReference type="ARBA" id="ARBA00022801"/>
    </source>
</evidence>
<name>A0A4V2KR76_9ACTO</name>
<evidence type="ECO:0000313" key="18">
    <source>
        <dbReference type="EMBL" id="TBW22859.1"/>
    </source>
</evidence>
<dbReference type="SUPFAM" id="SSF81296">
    <property type="entry name" value="E set domains"/>
    <property type="match status" value="1"/>
</dbReference>
<dbReference type="InterPro" id="IPR044901">
    <property type="entry name" value="Trehalose_TreZ_E-set_sf"/>
</dbReference>